<proteinExistence type="predicted"/>
<dbReference type="AlphaFoldDB" id="A0A5E4QTV9"/>
<evidence type="ECO:0000313" key="1">
    <source>
        <dbReference type="EMBL" id="VVD00664.1"/>
    </source>
</evidence>
<dbReference type="EMBL" id="FZQP02004889">
    <property type="protein sequence ID" value="VVD00664.1"/>
    <property type="molecule type" value="Genomic_DNA"/>
</dbReference>
<keyword evidence="2" id="KW-1185">Reference proteome</keyword>
<protein>
    <submittedName>
        <fullName evidence="1">Uncharacterized protein</fullName>
    </submittedName>
</protein>
<dbReference type="Proteomes" id="UP000324832">
    <property type="component" value="Unassembled WGS sequence"/>
</dbReference>
<organism evidence="1 2">
    <name type="scientific">Leptidea sinapis</name>
    <dbReference type="NCBI Taxonomy" id="189913"/>
    <lineage>
        <taxon>Eukaryota</taxon>
        <taxon>Metazoa</taxon>
        <taxon>Ecdysozoa</taxon>
        <taxon>Arthropoda</taxon>
        <taxon>Hexapoda</taxon>
        <taxon>Insecta</taxon>
        <taxon>Pterygota</taxon>
        <taxon>Neoptera</taxon>
        <taxon>Endopterygota</taxon>
        <taxon>Lepidoptera</taxon>
        <taxon>Glossata</taxon>
        <taxon>Ditrysia</taxon>
        <taxon>Papilionoidea</taxon>
        <taxon>Pieridae</taxon>
        <taxon>Dismorphiinae</taxon>
        <taxon>Leptidea</taxon>
    </lineage>
</organism>
<reference evidence="1 2" key="1">
    <citation type="submission" date="2017-07" db="EMBL/GenBank/DDBJ databases">
        <authorList>
            <person name="Talla V."/>
            <person name="Backstrom N."/>
        </authorList>
    </citation>
    <scope>NUCLEOTIDE SEQUENCE [LARGE SCALE GENOMIC DNA]</scope>
</reference>
<sequence length="255" mass="28833">MCAHIHYSDLLIWRQYNCWACGLPCGLCTSALQILEGIPAEFDICKLCGIQGGRNISIEYNSRVDNCRVKIGVWHILPKSSYEKLKGSFGGNVDKDDLSRQIEFERGVVEDSVVVYDWLNNTIRAAQKRPAVFVYWNIITYAGKLAGVIAGGGNQALTTGEWSDPRGSLVSWLPYFESTFVSPFVRNDKYSFNSDEHLSKVDNLPLFRAVLKSRNNDESKIKLHAFDKSERLGHKFICHAKQLPTVVGEFVSRHR</sequence>
<name>A0A5E4QTV9_9NEOP</name>
<gene>
    <name evidence="1" type="ORF">LSINAPIS_LOCUS11256</name>
</gene>
<evidence type="ECO:0000313" key="2">
    <source>
        <dbReference type="Proteomes" id="UP000324832"/>
    </source>
</evidence>
<accession>A0A5E4QTV9</accession>